<evidence type="ECO:0000256" key="3">
    <source>
        <dbReference type="ARBA" id="ARBA00022490"/>
    </source>
</evidence>
<reference evidence="6" key="1">
    <citation type="submission" date="2021-11" db="EMBL/GenBank/DDBJ databases">
        <title>Vibrio ZSDE26 sp. nov. and Vibrio ZSDZ34 sp. nov., isolated from coastal seawater in Qingdao.</title>
        <authorList>
            <person name="Zhang P."/>
        </authorList>
    </citation>
    <scope>NUCLEOTIDE SEQUENCE</scope>
    <source>
        <strain evidence="6">ZSDE26</strain>
    </source>
</reference>
<dbReference type="Proteomes" id="UP001139559">
    <property type="component" value="Unassembled WGS sequence"/>
</dbReference>
<evidence type="ECO:0000256" key="4">
    <source>
        <dbReference type="ARBA" id="ARBA00037131"/>
    </source>
</evidence>
<evidence type="ECO:0000259" key="5">
    <source>
        <dbReference type="Pfam" id="PF00582"/>
    </source>
</evidence>
<dbReference type="EMBL" id="JAJHVV010000003">
    <property type="protein sequence ID" value="MCK6262716.1"/>
    <property type="molecule type" value="Genomic_DNA"/>
</dbReference>
<evidence type="ECO:0000313" key="7">
    <source>
        <dbReference type="Proteomes" id="UP001139559"/>
    </source>
</evidence>
<comment type="similarity">
    <text evidence="2">Belongs to the universal stress protein A family.</text>
</comment>
<dbReference type="AlphaFoldDB" id="A0A9X2BGB3"/>
<protein>
    <submittedName>
        <fullName evidence="6">Universal stress protein</fullName>
    </submittedName>
</protein>
<organism evidence="6 7">
    <name type="scientific">Vibrio amylolyticus</name>
    <dbReference type="NCBI Taxonomy" id="2847292"/>
    <lineage>
        <taxon>Bacteria</taxon>
        <taxon>Pseudomonadati</taxon>
        <taxon>Pseudomonadota</taxon>
        <taxon>Gammaproteobacteria</taxon>
        <taxon>Vibrionales</taxon>
        <taxon>Vibrionaceae</taxon>
        <taxon>Vibrio</taxon>
    </lineage>
</organism>
<comment type="subcellular location">
    <subcellularLocation>
        <location evidence="1">Cytoplasm</location>
    </subcellularLocation>
</comment>
<dbReference type="PANTHER" id="PTHR47892:SF1">
    <property type="entry name" value="UNIVERSAL STRESS PROTEIN E"/>
    <property type="match status" value="1"/>
</dbReference>
<feature type="domain" description="UspA" evidence="5">
    <location>
        <begin position="151"/>
        <end position="301"/>
    </location>
</feature>
<keyword evidence="3" id="KW-0963">Cytoplasm</keyword>
<evidence type="ECO:0000256" key="1">
    <source>
        <dbReference type="ARBA" id="ARBA00004496"/>
    </source>
</evidence>
<keyword evidence="7" id="KW-1185">Reference proteome</keyword>
<comment type="caution">
    <text evidence="6">The sequence shown here is derived from an EMBL/GenBank/DDBJ whole genome shotgun (WGS) entry which is preliminary data.</text>
</comment>
<dbReference type="SUPFAM" id="SSF52402">
    <property type="entry name" value="Adenine nucleotide alpha hydrolases-like"/>
    <property type="match status" value="2"/>
</dbReference>
<dbReference type="RefSeq" id="WP_248007829.1">
    <property type="nucleotide sequence ID" value="NZ_JAJHVV010000003.1"/>
</dbReference>
<dbReference type="PANTHER" id="PTHR47892">
    <property type="entry name" value="UNIVERSAL STRESS PROTEIN E"/>
    <property type="match status" value="1"/>
</dbReference>
<gene>
    <name evidence="6" type="ORF">KP803_05445</name>
</gene>
<sequence>MTQFSNILFVDQGLNCSSDSLGQSIKLSTHNNADLQALIVCPSLPENMSDYADTYEQSLCDGLRTRICDVISKNNLDKNPNNFPITLDSGDKPVVRIIRHVQNQEIDLVIKEAEPIEESSKGFKAIDMMLLRQCPSPVWLSRPNTKPMTKRRVAVAIDPDISTLEQKKLSLKLLDVARSIADSSDSRLHIVTCWVYQLQHYLDNQSWIKMSDDELNQNIEQARLDHLAKLNALIAESSIGGENIVHHLHGVADTEIPSCVLDLGIDVLVMGTIARTGIPGVVIGNTAENILQHVSCSLVALKPNEFVSPIR</sequence>
<proteinExistence type="inferred from homology"/>
<evidence type="ECO:0000256" key="2">
    <source>
        <dbReference type="ARBA" id="ARBA00008791"/>
    </source>
</evidence>
<dbReference type="Gene3D" id="3.40.50.12370">
    <property type="match status" value="1"/>
</dbReference>
<accession>A0A9X2BGB3</accession>
<dbReference type="Pfam" id="PF00582">
    <property type="entry name" value="Usp"/>
    <property type="match status" value="1"/>
</dbReference>
<dbReference type="GO" id="GO:0005737">
    <property type="term" value="C:cytoplasm"/>
    <property type="evidence" value="ECO:0007669"/>
    <property type="project" value="UniProtKB-SubCell"/>
</dbReference>
<comment type="function">
    <text evidence="4">Required for resistance to DNA-damaging agents.</text>
</comment>
<name>A0A9X2BGB3_9VIBR</name>
<dbReference type="InterPro" id="IPR006016">
    <property type="entry name" value="UspA"/>
</dbReference>
<evidence type="ECO:0000313" key="6">
    <source>
        <dbReference type="EMBL" id="MCK6262716.1"/>
    </source>
</evidence>